<organism evidence="1 2">
    <name type="scientific">Cocos nucifera</name>
    <name type="common">Coconut palm</name>
    <dbReference type="NCBI Taxonomy" id="13894"/>
    <lineage>
        <taxon>Eukaryota</taxon>
        <taxon>Viridiplantae</taxon>
        <taxon>Streptophyta</taxon>
        <taxon>Embryophyta</taxon>
        <taxon>Tracheophyta</taxon>
        <taxon>Spermatophyta</taxon>
        <taxon>Magnoliopsida</taxon>
        <taxon>Liliopsida</taxon>
        <taxon>Arecaceae</taxon>
        <taxon>Arecoideae</taxon>
        <taxon>Cocoseae</taxon>
        <taxon>Attaleinae</taxon>
        <taxon>Cocos</taxon>
    </lineage>
</organism>
<keyword evidence="2" id="KW-1185">Reference proteome</keyword>
<sequence length="88" mass="9793">MKAKTKMKTEAVVKAKDEVMIKAKVKANVKMKTKIEIKVTAKAKLKVNVEIFISEKRMQICCLMMDVKETGVLIVSSYISPSDVAKSS</sequence>
<proteinExistence type="predicted"/>
<accession>A0A8K0IHT0</accession>
<gene>
    <name evidence="1" type="ORF">COCNU_08G006440</name>
</gene>
<evidence type="ECO:0000313" key="2">
    <source>
        <dbReference type="Proteomes" id="UP000797356"/>
    </source>
</evidence>
<dbReference type="EMBL" id="CM017879">
    <property type="protein sequence ID" value="KAG1359198.1"/>
    <property type="molecule type" value="Genomic_DNA"/>
</dbReference>
<dbReference type="Proteomes" id="UP000797356">
    <property type="component" value="Chromosome 8"/>
</dbReference>
<reference evidence="1" key="1">
    <citation type="journal article" date="2017" name="Gigascience">
        <title>The genome draft of coconut (Cocos nucifera).</title>
        <authorList>
            <person name="Xiao Y."/>
            <person name="Xu P."/>
            <person name="Fan H."/>
            <person name="Baudouin L."/>
            <person name="Xia W."/>
            <person name="Bocs S."/>
            <person name="Xu J."/>
            <person name="Li Q."/>
            <person name="Guo A."/>
            <person name="Zhou L."/>
            <person name="Li J."/>
            <person name="Wu Y."/>
            <person name="Ma Z."/>
            <person name="Armero A."/>
            <person name="Issali A.E."/>
            <person name="Liu N."/>
            <person name="Peng M."/>
            <person name="Yang Y."/>
        </authorList>
    </citation>
    <scope>NUCLEOTIDE SEQUENCE</scope>
    <source>
        <tissue evidence="1">Spear leaf of Hainan Tall coconut</tissue>
    </source>
</reference>
<protein>
    <submittedName>
        <fullName evidence="1">Uncharacterized protein</fullName>
    </submittedName>
</protein>
<evidence type="ECO:0000313" key="1">
    <source>
        <dbReference type="EMBL" id="KAG1359198.1"/>
    </source>
</evidence>
<dbReference type="AlphaFoldDB" id="A0A8K0IHT0"/>
<reference evidence="1" key="2">
    <citation type="submission" date="2019-07" db="EMBL/GenBank/DDBJ databases">
        <authorList>
            <person name="Yang Y."/>
            <person name="Bocs S."/>
            <person name="Baudouin L."/>
        </authorList>
    </citation>
    <scope>NUCLEOTIDE SEQUENCE</scope>
    <source>
        <tissue evidence="1">Spear leaf of Hainan Tall coconut</tissue>
    </source>
</reference>
<name>A0A8K0IHT0_COCNU</name>
<comment type="caution">
    <text evidence="1">The sequence shown here is derived from an EMBL/GenBank/DDBJ whole genome shotgun (WGS) entry which is preliminary data.</text>
</comment>